<keyword evidence="6" id="KW-0788">Thiol protease</keyword>
<keyword evidence="5" id="KW-0378">Hydrolase</keyword>
<dbReference type="PANTHER" id="PTHR13367:SF33">
    <property type="entry name" value="P-LOOP CONTAINING NUCLEOSIDE TRIPHOSPHATE HYDROLASE PROTEIN"/>
    <property type="match status" value="1"/>
</dbReference>
<protein>
    <recommendedName>
        <fullName evidence="2">ubiquitinyl hydrolase 1</fullName>
        <ecNumber evidence="2">3.4.19.12</ecNumber>
    </recommendedName>
</protein>
<keyword evidence="3" id="KW-0645">Protease</keyword>
<evidence type="ECO:0000256" key="5">
    <source>
        <dbReference type="ARBA" id="ARBA00022801"/>
    </source>
</evidence>
<gene>
    <name evidence="12" type="ORF">RDB_LOCUS115799</name>
</gene>
<evidence type="ECO:0000256" key="6">
    <source>
        <dbReference type="ARBA" id="ARBA00022807"/>
    </source>
</evidence>
<dbReference type="InterPro" id="IPR022105">
    <property type="entry name" value="DUF3645"/>
</dbReference>
<feature type="region of interest" description="Disordered" evidence="8">
    <location>
        <begin position="2756"/>
        <end position="2792"/>
    </location>
</feature>
<evidence type="ECO:0000313" key="13">
    <source>
        <dbReference type="Proteomes" id="UP000663841"/>
    </source>
</evidence>
<feature type="compositionally biased region" description="Basic and acidic residues" evidence="8">
    <location>
        <begin position="2768"/>
        <end position="2792"/>
    </location>
</feature>
<feature type="compositionally biased region" description="Acidic residues" evidence="8">
    <location>
        <begin position="2756"/>
        <end position="2767"/>
    </location>
</feature>
<dbReference type="Pfam" id="PF12340">
    <property type="entry name" value="DUF3638"/>
    <property type="match status" value="1"/>
</dbReference>
<evidence type="ECO:0000256" key="1">
    <source>
        <dbReference type="ARBA" id="ARBA00000707"/>
    </source>
</evidence>
<dbReference type="PANTHER" id="PTHR13367">
    <property type="entry name" value="UBIQUITIN THIOESTERASE"/>
    <property type="match status" value="1"/>
</dbReference>
<evidence type="ECO:0000313" key="12">
    <source>
        <dbReference type="EMBL" id="CAE6446943.1"/>
    </source>
</evidence>
<dbReference type="EMBL" id="CAJMWW010000116">
    <property type="protein sequence ID" value="CAE6446943.1"/>
    <property type="molecule type" value="Genomic_DNA"/>
</dbReference>
<sequence length="3044" mass="346584">MLERFSNHLESSVEQTQLYEDLKKLNIEDSLAIYIRAQNAGLIIRRQVAHTTFEAFEVQAQTEEVMSAPGKIVRHFPGPAVQVPNSVAEDDDFIKEVANILSRMNTEVFDKARPKSHKGGNEVDESRNSINPNYFIQFFFGFLRGMGAMMNPPRIVKRLADEVLWQQASNPWRRSPIWLVIRVALQTSFDSVINYKHFMAYYHARILSQCCKHNSFPSDLLHAMRVKMARRIYKLKDTVPQFLVDAAKAAANGAQDLLQGRWDWIQSAQAKSSDRDFSGVDSDSAIIHTLPHSRSYLERVFQGRTGHDDYSSFTPNHHPRLDNVIEFTRYADRNKGLSHAFKNDPHLALFDFEASVFGNLADWTSGQQDYSRACATLSSCFQQYFNTATSYYTADIADHSIMILTLMRIWMAIDELTTRDHPLLSDYSPELPADLLNPLLLRTTQHIEQARIIQQYIDGRHTSAVSRNPSIFSDDATEECFAVQFFENSPRHQEIKLEIEKRAQEQRDEKMQELETQNAKYNRLSEEIQGMSCSYVDSDGWTHDRWCERHLKIDERDCLRITPCEWPLPSDQLDAKLVVFELERPESFAIWRDITYTILVDLGTRSPRSECTRYATLEEYDPLSEWLSSPSLTPRVTIASITKSMMQSHYGNSRSLPTTESKVCLASGHQFKLYDNTGEAWATEPFPEVTFVKYGTLQLPPDSLYRHLEYALGKTSHNSNQVLADQHDCPMELSLHEHIAFGTLRSGPRLQWMNIVRGLDEDLLSFISDEVWLLHTQAAWQIGKLSDDGSREWHEDLGHSEFGFLLVSQCMRVLGRVKANWLQAKSVLTIVTLVNRLIASSPSIEVVQVACEFLQEARTVALKWLDELLVKLKDATLEEDVIDYQYRVCEMAAICRGTYNIEPSHMSLLLSEPSNYAALIKASICLYDNQPPNLKDAPKSLQIVLCRDRRFAHQITQYMLASINKGDDILLNPLSKIWPGYRSGPLGWQIYSPPNGRWIKTVTAACDETRAQEVHLNLITGQLLIDGKPLGRLPRKYVEHPTYIRLFGQKILDVVPAKSAGMEFATRGLVHGHEVSFALEEDGQLIIQAGKDNILYELIPHVKLSKDFSFFFSEDYHHWADIKHKTVEFRPVSSPWSANSHRWLLRFDNSRTTLEHSVDGSFVVDTHSALFQSVARWLVPLESDRYLHVSRSVEGLVEVDLPRMKLSFFINEDGEVEARNFRNQVLDENQSAGTFFGLKNQLVLRAKDTLAQSLPRSRSILIPDGAVVFTTQDHHVSVSIQFDSRRSVDVHRYMVDEDLGYLATDAGLDSRLFKIYLHALTNHCLPDPLTGRTGTEEALHELSQASTSSFEQLNLKQVKLLTAIGQLSPKRQYYPLHLQCMETTRWVDLPSLSQHVAFSFAATQVLRRADMLQLFHPLEFKLAEYITALETDDTLMKRVLRRTAVYYPSDTTGLNSQILGPVPLLDRVCPGRDSLAGEWEEAGQSASWASGLAYQNWGRPVFKPYNLVFLAESWGTLHDTGKHRTLSYHSAWFSLSLESSWITFYNLLRRATTAGNKYMLCACLASVAFGEAVPTDLIPVFVAFATNPEFRSLEPPSHTVFKFEDRYEPTRARVDGNASKAKHSIQFTPAKELTRNFGETAHAFRSRREDYYHSNFPSHKSQFVDSLMNQWPRSDPQPSIQLYSVNSDHSRWFNVESCLESTRQYFSSCIWNIKMRDHLRELETSLAFRSTSAGTDFAPIYQKPVTLSTTCRAFDDPWNALNVCSLMKSRPNPDPTDITLFPEFSVPKRTKPSANTCRLRDLFAEFQQNRNALNRLYASDLEISRGELETKPNVSFPQLFPPDTMRDLEQTRDRCKRNLATAFQQFDWILSPQSEVERIAFMSGVWPRITPRTILQRLSLRNRLQFDLLPAWKDEVIGYAQAFLDYQKSQRLMAIADSKHTEEFYKELDLASCESDSGLNDPEWLLVQIDGNFGARIVQRQVAQEMISPSFGSNTVLQLNMGEGKSSVIVPIVASSLADSTRLVRVVVLKPLWRQMFDLLVNRLSGLANRRIYYLPFGRHISVDTSSSQTLRNLYEECLREGGILLAQPEHILSFKLMGIERLISTGDSSDDTVARALRNTQGWLETHTRDILDESDEILHVRYQLVYTIGEQQPPDDHPNRWTTTQQLLRLAAMHVEKLQKECPTGAIHKNTEGGRFPMLRIMPDCPEELQRKLILDIVTDVQNGRLLNLSCDRLPLSVRNNLIELFTNNKLSFSDYESLRHACDPASWNGLLLLRGLLASGILVFALKHRHYRVDYGLDLNRSLLAVPYGAKDIPSLRAEFGHPDVAIVLTCLSYYYHGLTPTQLSLCFELLFKLDNPSLEYEQWVIRNESTPEELKQLNGVNIKDRQQFAGPLVENFAHNSATIDFFLSSVVFPRGAKEFPTKLATSGWDLAEKRHHTTTGFSGTNDNRYILPTSISQTDPVKQLSTNALVLNYLLQPENKFYICIRNEGGGSLTTNGFLTLLVAQTPKVQVLLDVGAQILDLQNEELVRRWLCLRPDVKAAVYFNDRDELVVLPQKGSPSPFSTSPFAQQLDKCIVYLDDGHTRGTDLKLPRDSRALVTLGPKVTKDRLLQGCMRMRKLGHGQSVMFAAPPEIDTQIRNACPIPIDLDSPIDALDVLRWAMQETCKDLQHHVSHWAQQGVDYARRHKAEKEYEQTQDISALQKAWAAPEARTLEEMYGVPSPEALQLKGSFMKRASLLPELRNGLENLGVETLEDPSMDEEQEREVAHEVERQQETQRPPKGEAKGHAIHPDVERFISTGDLQTAQSGIIPLFSPFYASHPEISNSWSRLLFASADFLQTVDGYSSNTLSEYMRPVNWIVSAGSLRVVLGPYEVNKLLPLIRKSSKVQLHVYAPRVSLSMRSFSGLDFYSIPTSLSAHSNPGGLSKTQLQLDLFAGQLYLSDYEDYVSLCTSLGLFVPSDPEKNMRIEVDGDGFVKPQHRGELIRHHPEYTDCNFLATPIPALKELIGRRRKGMRYLLTHVGQILHARNLAREDFQHVSI</sequence>
<evidence type="ECO:0000256" key="2">
    <source>
        <dbReference type="ARBA" id="ARBA00012759"/>
    </source>
</evidence>
<proteinExistence type="predicted"/>
<dbReference type="InterPro" id="IPR051346">
    <property type="entry name" value="OTU_Deubiquitinase"/>
</dbReference>
<feature type="domain" description="DUF3638" evidence="9">
    <location>
        <begin position="1959"/>
        <end position="2181"/>
    </location>
</feature>
<accession>A0A8H3GF55</accession>
<evidence type="ECO:0000256" key="7">
    <source>
        <dbReference type="SAM" id="Coils"/>
    </source>
</evidence>
<dbReference type="Pfam" id="PF20255">
    <property type="entry name" value="DUF6606"/>
    <property type="match status" value="1"/>
</dbReference>
<dbReference type="GO" id="GO:0004843">
    <property type="term" value="F:cysteine-type deubiquitinase activity"/>
    <property type="evidence" value="ECO:0007669"/>
    <property type="project" value="UniProtKB-EC"/>
</dbReference>
<dbReference type="EC" id="3.4.19.12" evidence="2"/>
<dbReference type="InterPro" id="IPR046541">
    <property type="entry name" value="DUF6606"/>
</dbReference>
<keyword evidence="4" id="KW-0833">Ubl conjugation pathway</keyword>
<evidence type="ECO:0000259" key="10">
    <source>
        <dbReference type="Pfam" id="PF12359"/>
    </source>
</evidence>
<evidence type="ECO:0000259" key="9">
    <source>
        <dbReference type="Pfam" id="PF12340"/>
    </source>
</evidence>
<reference evidence="12" key="1">
    <citation type="submission" date="2021-01" db="EMBL/GenBank/DDBJ databases">
        <authorList>
            <person name="Kaushik A."/>
        </authorList>
    </citation>
    <scope>NUCLEOTIDE SEQUENCE</scope>
    <source>
        <strain evidence="12">AG3-T5</strain>
    </source>
</reference>
<name>A0A8H3GF55_9AGAM</name>
<evidence type="ECO:0000256" key="8">
    <source>
        <dbReference type="SAM" id="MobiDB-lite"/>
    </source>
</evidence>
<evidence type="ECO:0000256" key="3">
    <source>
        <dbReference type="ARBA" id="ARBA00022670"/>
    </source>
</evidence>
<organism evidence="12 13">
    <name type="scientific">Rhizoctonia solani</name>
    <dbReference type="NCBI Taxonomy" id="456999"/>
    <lineage>
        <taxon>Eukaryota</taxon>
        <taxon>Fungi</taxon>
        <taxon>Dikarya</taxon>
        <taxon>Basidiomycota</taxon>
        <taxon>Agaricomycotina</taxon>
        <taxon>Agaricomycetes</taxon>
        <taxon>Cantharellales</taxon>
        <taxon>Ceratobasidiaceae</taxon>
        <taxon>Rhizoctonia</taxon>
    </lineage>
</organism>
<dbReference type="Proteomes" id="UP000663841">
    <property type="component" value="Unassembled WGS sequence"/>
</dbReference>
<feature type="coiled-coil region" evidence="7">
    <location>
        <begin position="497"/>
        <end position="531"/>
    </location>
</feature>
<comment type="caution">
    <text evidence="12">The sequence shown here is derived from an EMBL/GenBank/DDBJ whole genome shotgun (WGS) entry which is preliminary data.</text>
</comment>
<dbReference type="GO" id="GO:0006508">
    <property type="term" value="P:proteolysis"/>
    <property type="evidence" value="ECO:0007669"/>
    <property type="project" value="UniProtKB-KW"/>
</dbReference>
<feature type="domain" description="DUF6606" evidence="11">
    <location>
        <begin position="5"/>
        <end position="207"/>
    </location>
</feature>
<keyword evidence="7" id="KW-0175">Coiled coil</keyword>
<evidence type="ECO:0000259" key="11">
    <source>
        <dbReference type="Pfam" id="PF20255"/>
    </source>
</evidence>
<feature type="domain" description="DUF3645" evidence="10">
    <location>
        <begin position="2301"/>
        <end position="2333"/>
    </location>
</feature>
<evidence type="ECO:0000256" key="4">
    <source>
        <dbReference type="ARBA" id="ARBA00022786"/>
    </source>
</evidence>
<comment type="catalytic activity">
    <reaction evidence="1">
        <text>Thiol-dependent hydrolysis of ester, thioester, amide, peptide and isopeptide bonds formed by the C-terminal Gly of ubiquitin (a 76-residue protein attached to proteins as an intracellular targeting signal).</text>
        <dbReference type="EC" id="3.4.19.12"/>
    </reaction>
</comment>
<dbReference type="InterPro" id="IPR022099">
    <property type="entry name" value="DUF3638"/>
</dbReference>
<dbReference type="Pfam" id="PF12359">
    <property type="entry name" value="DUF3645"/>
    <property type="match status" value="1"/>
</dbReference>